<dbReference type="GeneID" id="4782719"/>
<evidence type="ECO:0000256" key="3">
    <source>
        <dbReference type="ARBA" id="ARBA00022723"/>
    </source>
</evidence>
<keyword evidence="2 5" id="KW-0349">Heme</keyword>
<sequence length="523" mass="55312">MSGLRRRSMRLDLEGFQRRKRSGALLVVLVTISAVVVFSLLVYMEGDSKVYLKVSGNSIPNLAALEKLLEETEKPVAVMFEAPSCPVCRKMYPYWARLEEASSQLPVEFYHIMYSGESDPAFRRYGVSETPTFIVFVDGKPVARHVGGFWGGNITEAMLSWALSAAGLAVASNPERLASEGLQVFNSRCAVCHGHIEGIDTESLRVWLESRRAVAGDMLAERLVEALRSNRTLSELYGGYNLLHEAVAGMRKYVQDLTSYEVDRATYLLEYISAMLLGREPPRLFNDTLEAMAVEPGPGEATVISVTASGSQQLVGLVGALAAFAAGFVAAFSPCVLPLLVTQAAVVSSRGRVMSASSCGLCGLASFVGVLGIGALFVLFGAAVSRLQEVLIPVIASAVIAAGFGGLLGVPVELEGIISARRGGLIGFCAAYGFLAVQCNLPLVVGALLLIASAGSTVSALLVASSFALGVSVPLALALYTVSRLGAGVVDRLLARSSLLSRIGGAVLLASGLYLLMYSLQLV</sequence>
<evidence type="ECO:0000313" key="9">
    <source>
        <dbReference type="EMBL" id="ABM81337.1"/>
    </source>
</evidence>
<dbReference type="STRING" id="415426.Hbut_1515"/>
<dbReference type="GO" id="GO:0009055">
    <property type="term" value="F:electron transfer activity"/>
    <property type="evidence" value="ECO:0007669"/>
    <property type="project" value="InterPro"/>
</dbReference>
<dbReference type="SUPFAM" id="SSF52833">
    <property type="entry name" value="Thioredoxin-like"/>
    <property type="match status" value="1"/>
</dbReference>
<evidence type="ECO:0000259" key="8">
    <source>
        <dbReference type="PROSITE" id="PS51352"/>
    </source>
</evidence>
<feature type="transmembrane region" description="Helical" evidence="6">
    <location>
        <begin position="503"/>
        <end position="520"/>
    </location>
</feature>
<feature type="transmembrane region" description="Helical" evidence="6">
    <location>
        <begin position="458"/>
        <end position="482"/>
    </location>
</feature>
<dbReference type="InterPro" id="IPR036909">
    <property type="entry name" value="Cyt_c-like_dom_sf"/>
</dbReference>
<keyword evidence="3 5" id="KW-0479">Metal-binding</keyword>
<keyword evidence="6" id="KW-0812">Transmembrane</keyword>
<dbReference type="Pfam" id="PF13098">
    <property type="entry name" value="Thioredoxin_2"/>
    <property type="match status" value="1"/>
</dbReference>
<dbReference type="EnsemblBacteria" id="ABM81337">
    <property type="protein sequence ID" value="ABM81337"/>
    <property type="gene ID" value="Hbut_1515"/>
</dbReference>
<feature type="transmembrane region" description="Helical" evidence="6">
    <location>
        <begin position="21"/>
        <end position="44"/>
    </location>
</feature>
<feature type="domain" description="Thioredoxin" evidence="8">
    <location>
        <begin position="29"/>
        <end position="167"/>
    </location>
</feature>
<keyword evidence="10" id="KW-1185">Reference proteome</keyword>
<dbReference type="SUPFAM" id="SSF46626">
    <property type="entry name" value="Cytochrome c"/>
    <property type="match status" value="1"/>
</dbReference>
<evidence type="ECO:0000256" key="2">
    <source>
        <dbReference type="ARBA" id="ARBA00022617"/>
    </source>
</evidence>
<dbReference type="Gene3D" id="3.40.30.10">
    <property type="entry name" value="Glutaredoxin"/>
    <property type="match status" value="1"/>
</dbReference>
<comment type="similarity">
    <text evidence="1">Belongs to the glutaredoxin family.</text>
</comment>
<feature type="transmembrane region" description="Helical" evidence="6">
    <location>
        <begin position="314"/>
        <end position="340"/>
    </location>
</feature>
<dbReference type="EMBL" id="CP000493">
    <property type="protein sequence ID" value="ABM81337.1"/>
    <property type="molecule type" value="Genomic_DNA"/>
</dbReference>
<dbReference type="InterPro" id="IPR012336">
    <property type="entry name" value="Thioredoxin-like_fold"/>
</dbReference>
<dbReference type="InterPro" id="IPR009056">
    <property type="entry name" value="Cyt_c-like_dom"/>
</dbReference>
<proteinExistence type="inferred from homology"/>
<feature type="transmembrane region" description="Helical" evidence="6">
    <location>
        <begin position="424"/>
        <end position="452"/>
    </location>
</feature>
<dbReference type="PROSITE" id="PS51352">
    <property type="entry name" value="THIOREDOXIN_2"/>
    <property type="match status" value="1"/>
</dbReference>
<dbReference type="eggNOG" id="arCOG02407">
    <property type="taxonomic scope" value="Archaea"/>
</dbReference>
<name>A2BMX6_HYPBU</name>
<dbReference type="InterPro" id="IPR036249">
    <property type="entry name" value="Thioredoxin-like_sf"/>
</dbReference>
<evidence type="ECO:0000256" key="5">
    <source>
        <dbReference type="PROSITE-ProRule" id="PRU00433"/>
    </source>
</evidence>
<dbReference type="RefSeq" id="WP_011822655.1">
    <property type="nucleotide sequence ID" value="NC_008818.1"/>
</dbReference>
<dbReference type="InterPro" id="IPR013766">
    <property type="entry name" value="Thioredoxin_domain"/>
</dbReference>
<dbReference type="CDD" id="cd02947">
    <property type="entry name" value="TRX_family"/>
    <property type="match status" value="1"/>
</dbReference>
<keyword evidence="4 5" id="KW-0408">Iron</keyword>
<dbReference type="GO" id="GO:0046872">
    <property type="term" value="F:metal ion binding"/>
    <property type="evidence" value="ECO:0007669"/>
    <property type="project" value="UniProtKB-KW"/>
</dbReference>
<dbReference type="KEGG" id="hbu:Hbut_1515"/>
<dbReference type="HOGENOM" id="CLU_560967_0_0_2"/>
<keyword evidence="6" id="KW-1133">Transmembrane helix</keyword>
<reference evidence="9 10" key="1">
    <citation type="journal article" date="2007" name="Archaea">
        <title>The genome of Hyperthermus butylicus: a sulfur-reducing, peptide fermenting, neutrophilic Crenarchaeote growing up to 108 degrees C.</title>
        <authorList>
            <person name="Brugger K."/>
            <person name="Chen L."/>
            <person name="Stark M."/>
            <person name="Zibat A."/>
            <person name="Redder P."/>
            <person name="Ruepp A."/>
            <person name="Awayez M."/>
            <person name="She Q."/>
            <person name="Garrett R.A."/>
            <person name="Klenk H.P."/>
        </authorList>
    </citation>
    <scope>NUCLEOTIDE SEQUENCE [LARGE SCALE GENOMIC DNA]</scope>
    <source>
        <strain evidence="10">DSM 5456 / JCM 9403 / PLM1-5</strain>
    </source>
</reference>
<dbReference type="Proteomes" id="UP000002593">
    <property type="component" value="Chromosome"/>
</dbReference>
<keyword evidence="6" id="KW-0472">Membrane</keyword>
<evidence type="ECO:0000256" key="6">
    <source>
        <dbReference type="SAM" id="Phobius"/>
    </source>
</evidence>
<evidence type="ECO:0000256" key="4">
    <source>
        <dbReference type="ARBA" id="ARBA00023004"/>
    </source>
</evidence>
<feature type="transmembrane region" description="Helical" evidence="6">
    <location>
        <begin position="361"/>
        <end position="384"/>
    </location>
</feature>
<protein>
    <submittedName>
        <fullName evidence="9">Cytochrome c biogenesis protein</fullName>
    </submittedName>
</protein>
<dbReference type="AlphaFoldDB" id="A2BMX6"/>
<gene>
    <name evidence="9" type="ordered locus">Hbut_1515</name>
</gene>
<evidence type="ECO:0000259" key="7">
    <source>
        <dbReference type="PROSITE" id="PS51007"/>
    </source>
</evidence>
<feature type="domain" description="Cytochrome c" evidence="7">
    <location>
        <begin position="176"/>
        <end position="258"/>
    </location>
</feature>
<organism evidence="9 10">
    <name type="scientific">Hyperthermus butylicus (strain DSM 5456 / JCM 9403 / PLM1-5)</name>
    <dbReference type="NCBI Taxonomy" id="415426"/>
    <lineage>
        <taxon>Archaea</taxon>
        <taxon>Thermoproteota</taxon>
        <taxon>Thermoprotei</taxon>
        <taxon>Desulfurococcales</taxon>
        <taxon>Pyrodictiaceae</taxon>
        <taxon>Hyperthermus</taxon>
    </lineage>
</organism>
<evidence type="ECO:0000313" key="10">
    <source>
        <dbReference type="Proteomes" id="UP000002593"/>
    </source>
</evidence>
<dbReference type="GO" id="GO:0020037">
    <property type="term" value="F:heme binding"/>
    <property type="evidence" value="ECO:0007669"/>
    <property type="project" value="InterPro"/>
</dbReference>
<dbReference type="PROSITE" id="PS51007">
    <property type="entry name" value="CYTC"/>
    <property type="match status" value="1"/>
</dbReference>
<evidence type="ECO:0000256" key="1">
    <source>
        <dbReference type="ARBA" id="ARBA00007787"/>
    </source>
</evidence>
<accession>A2BMX6</accession>
<feature type="transmembrane region" description="Helical" evidence="6">
    <location>
        <begin position="390"/>
        <end position="412"/>
    </location>
</feature>
<dbReference type="OrthoDB" id="21420at2157"/>